<feature type="compositionally biased region" description="Basic residues" evidence="1">
    <location>
        <begin position="88"/>
        <end position="99"/>
    </location>
</feature>
<evidence type="ECO:0000256" key="1">
    <source>
        <dbReference type="SAM" id="MobiDB-lite"/>
    </source>
</evidence>
<keyword evidence="2" id="KW-0472">Membrane</keyword>
<feature type="region of interest" description="Disordered" evidence="1">
    <location>
        <begin position="85"/>
        <end position="107"/>
    </location>
</feature>
<keyword evidence="2" id="KW-1133">Transmembrane helix</keyword>
<sequence length="223" mass="22381">MEAPTPPASLVPPTFAALHDAASASVVALLPTTPHMEVEVPAPGGLNATGDGSASSARAAAAASVAVAAAIAAAVTAAGRPAALLPGARRRQRRRRRQWQRGAPPPRVLARAADAAAASVVVAVSPAGTAAWDALAALVPTVAAVVIVNGHLCRGLAPWAPAYAVKPLSGRGWLVCAHPVPGGWALVDRWGVRVRGEVAVLTQGRLRRPDLAAAWQALLAGGG</sequence>
<accession>A0A1X6PF92</accession>
<gene>
    <name evidence="3" type="ORF">BU14_0077s0026</name>
</gene>
<proteinExistence type="predicted"/>
<keyword evidence="4" id="KW-1185">Reference proteome</keyword>
<protein>
    <submittedName>
        <fullName evidence="3">Uncharacterized protein</fullName>
    </submittedName>
</protein>
<dbReference type="AlphaFoldDB" id="A0A1X6PF92"/>
<reference evidence="3 4" key="1">
    <citation type="submission" date="2017-03" db="EMBL/GenBank/DDBJ databases">
        <title>WGS assembly of Porphyra umbilicalis.</title>
        <authorList>
            <person name="Brawley S.H."/>
            <person name="Blouin N.A."/>
            <person name="Ficko-Blean E."/>
            <person name="Wheeler G.L."/>
            <person name="Lohr M."/>
            <person name="Goodson H.V."/>
            <person name="Jenkins J.W."/>
            <person name="Blaby-Haas C.E."/>
            <person name="Helliwell K.E."/>
            <person name="Chan C."/>
            <person name="Marriage T."/>
            <person name="Bhattacharya D."/>
            <person name="Klein A.S."/>
            <person name="Badis Y."/>
            <person name="Brodie J."/>
            <person name="Cao Y."/>
            <person name="Collen J."/>
            <person name="Dittami S.M."/>
            <person name="Gachon C.M."/>
            <person name="Green B.R."/>
            <person name="Karpowicz S."/>
            <person name="Kim J.W."/>
            <person name="Kudahl U."/>
            <person name="Lin S."/>
            <person name="Michel G."/>
            <person name="Mittag M."/>
            <person name="Olson B.J."/>
            <person name="Pangilinan J."/>
            <person name="Peng Y."/>
            <person name="Qiu H."/>
            <person name="Shu S."/>
            <person name="Singer J.T."/>
            <person name="Smith A.G."/>
            <person name="Sprecher B.N."/>
            <person name="Wagner V."/>
            <person name="Wang W."/>
            <person name="Wang Z.-Y."/>
            <person name="Yan J."/>
            <person name="Yarish C."/>
            <person name="Zoeuner-Riek S."/>
            <person name="Zhuang Y."/>
            <person name="Zou Y."/>
            <person name="Lindquist E.A."/>
            <person name="Grimwood J."/>
            <person name="Barry K."/>
            <person name="Rokhsar D.S."/>
            <person name="Schmutz J."/>
            <person name="Stiller J.W."/>
            <person name="Grossman A.R."/>
            <person name="Prochnik S.E."/>
        </authorList>
    </citation>
    <scope>NUCLEOTIDE SEQUENCE [LARGE SCALE GENOMIC DNA]</scope>
    <source>
        <strain evidence="3">4086291</strain>
    </source>
</reference>
<evidence type="ECO:0000313" key="4">
    <source>
        <dbReference type="Proteomes" id="UP000218209"/>
    </source>
</evidence>
<name>A0A1X6PF92_PORUM</name>
<feature type="transmembrane region" description="Helical" evidence="2">
    <location>
        <begin position="59"/>
        <end position="87"/>
    </location>
</feature>
<dbReference type="EMBL" id="KV918791">
    <property type="protein sequence ID" value="OSX79406.1"/>
    <property type="molecule type" value="Genomic_DNA"/>
</dbReference>
<keyword evidence="2" id="KW-0812">Transmembrane</keyword>
<evidence type="ECO:0000313" key="3">
    <source>
        <dbReference type="EMBL" id="OSX79406.1"/>
    </source>
</evidence>
<dbReference type="Proteomes" id="UP000218209">
    <property type="component" value="Unassembled WGS sequence"/>
</dbReference>
<evidence type="ECO:0000256" key="2">
    <source>
        <dbReference type="SAM" id="Phobius"/>
    </source>
</evidence>
<organism evidence="3 4">
    <name type="scientific">Porphyra umbilicalis</name>
    <name type="common">Purple laver</name>
    <name type="synonym">Red alga</name>
    <dbReference type="NCBI Taxonomy" id="2786"/>
    <lineage>
        <taxon>Eukaryota</taxon>
        <taxon>Rhodophyta</taxon>
        <taxon>Bangiophyceae</taxon>
        <taxon>Bangiales</taxon>
        <taxon>Bangiaceae</taxon>
        <taxon>Porphyra</taxon>
    </lineage>
</organism>